<feature type="transmembrane region" description="Helical" evidence="6">
    <location>
        <begin position="278"/>
        <end position="296"/>
    </location>
</feature>
<dbReference type="EMBL" id="BPPX01000009">
    <property type="protein sequence ID" value="GJC82243.1"/>
    <property type="molecule type" value="Genomic_DNA"/>
</dbReference>
<feature type="transmembrane region" description="Helical" evidence="6">
    <location>
        <begin position="245"/>
        <end position="266"/>
    </location>
</feature>
<feature type="transmembrane region" description="Helical" evidence="6">
    <location>
        <begin position="187"/>
        <end position="206"/>
    </location>
</feature>
<evidence type="ECO:0000256" key="2">
    <source>
        <dbReference type="ARBA" id="ARBA00022448"/>
    </source>
</evidence>
<evidence type="ECO:0000256" key="1">
    <source>
        <dbReference type="ARBA" id="ARBA00004141"/>
    </source>
</evidence>
<feature type="transmembrane region" description="Helical" evidence="6">
    <location>
        <begin position="145"/>
        <end position="166"/>
    </location>
</feature>
<accession>A0AA37LSE7</accession>
<dbReference type="InterPro" id="IPR036259">
    <property type="entry name" value="MFS_trans_sf"/>
</dbReference>
<feature type="transmembrane region" description="Helical" evidence="6">
    <location>
        <begin position="119"/>
        <end position="139"/>
    </location>
</feature>
<dbReference type="GO" id="GO:0022857">
    <property type="term" value="F:transmembrane transporter activity"/>
    <property type="evidence" value="ECO:0007669"/>
    <property type="project" value="TreeGrafter"/>
</dbReference>
<comment type="subcellular location">
    <subcellularLocation>
        <location evidence="1">Membrane</location>
        <topology evidence="1">Multi-pass membrane protein</topology>
    </subcellularLocation>
</comment>
<evidence type="ECO:0000313" key="8">
    <source>
        <dbReference type="Proteomes" id="UP001055172"/>
    </source>
</evidence>
<dbReference type="GO" id="GO:0005886">
    <property type="term" value="C:plasma membrane"/>
    <property type="evidence" value="ECO:0007669"/>
    <property type="project" value="TreeGrafter"/>
</dbReference>
<dbReference type="PANTHER" id="PTHR23501:SF177">
    <property type="entry name" value="MAJOR FACILITATOR SUPERFAMILY (MFS) PROFILE DOMAIN-CONTAINING PROTEIN-RELATED"/>
    <property type="match status" value="1"/>
</dbReference>
<evidence type="ECO:0000313" key="7">
    <source>
        <dbReference type="EMBL" id="GJC82243.1"/>
    </source>
</evidence>
<dbReference type="Proteomes" id="UP001055172">
    <property type="component" value="Unassembled WGS sequence"/>
</dbReference>
<keyword evidence="5 6" id="KW-0472">Membrane</keyword>
<gene>
    <name evidence="7" type="ORF">ColLi_05081</name>
</gene>
<proteinExistence type="predicted"/>
<keyword evidence="2" id="KW-0813">Transport</keyword>
<organism evidence="7 8">
    <name type="scientific">Colletotrichum liriopes</name>
    <dbReference type="NCBI Taxonomy" id="708192"/>
    <lineage>
        <taxon>Eukaryota</taxon>
        <taxon>Fungi</taxon>
        <taxon>Dikarya</taxon>
        <taxon>Ascomycota</taxon>
        <taxon>Pezizomycotina</taxon>
        <taxon>Sordariomycetes</taxon>
        <taxon>Hypocreomycetidae</taxon>
        <taxon>Glomerellales</taxon>
        <taxon>Glomerellaceae</taxon>
        <taxon>Colletotrichum</taxon>
        <taxon>Colletotrichum spaethianum species complex</taxon>
    </lineage>
</organism>
<comment type="caution">
    <text evidence="7">The sequence shown here is derived from an EMBL/GenBank/DDBJ whole genome shotgun (WGS) entry which is preliminary data.</text>
</comment>
<dbReference type="SUPFAM" id="SSF103473">
    <property type="entry name" value="MFS general substrate transporter"/>
    <property type="match status" value="1"/>
</dbReference>
<evidence type="ECO:0000256" key="4">
    <source>
        <dbReference type="ARBA" id="ARBA00022989"/>
    </source>
</evidence>
<protein>
    <submittedName>
        <fullName evidence="7">Efflux pump gsfJ</fullName>
    </submittedName>
</protein>
<keyword evidence="3 6" id="KW-0812">Transmembrane</keyword>
<name>A0AA37LSE7_9PEZI</name>
<sequence>MGDTVTYPGPAQLSLTMFALFMGMSMANLDSTILATTIPKITEESCNQLGQGLQVLPSQVDYLFALIFELGIRHLALVLLNQPTHRGRDRHHHRRLLPQPVNAKSVDVPWREKVMQLDLSGCALVLCAVIGYFLALQWGGLERSWSDGVVIGTFVGFVVISAACVANDVWMGDRASIVPRILKKRRIPFNLLAGLFVLIYHLPLYIQSLRNDTPLQSGASNLPFLTGGIFSMVSGFALSATNQLIPFLAISAALSAVGSGLTYTFITNTLIDKWVGYQILAGASTGFLSQIAIMANTTTVDTMNMGTVSAMTLFLQLIGVCFSVSAAQSIFGNTAPDIFRFLILSVGPGRTFTPEQLPAVLEA</sequence>
<dbReference type="AlphaFoldDB" id="A0AA37LSE7"/>
<dbReference type="PANTHER" id="PTHR23501">
    <property type="entry name" value="MAJOR FACILITATOR SUPERFAMILY"/>
    <property type="match status" value="1"/>
</dbReference>
<keyword evidence="4 6" id="KW-1133">Transmembrane helix</keyword>
<feature type="transmembrane region" description="Helical" evidence="6">
    <location>
        <begin position="308"/>
        <end position="331"/>
    </location>
</feature>
<keyword evidence="8" id="KW-1185">Reference proteome</keyword>
<evidence type="ECO:0000256" key="5">
    <source>
        <dbReference type="ARBA" id="ARBA00023136"/>
    </source>
</evidence>
<evidence type="ECO:0000256" key="6">
    <source>
        <dbReference type="SAM" id="Phobius"/>
    </source>
</evidence>
<reference evidence="7 8" key="1">
    <citation type="submission" date="2021-07" db="EMBL/GenBank/DDBJ databases">
        <title>Genome data of Colletotrichum spaethianum.</title>
        <authorList>
            <person name="Utami Y.D."/>
            <person name="Hiruma K."/>
        </authorList>
    </citation>
    <scope>NUCLEOTIDE SEQUENCE [LARGE SCALE GENOMIC DNA]</scope>
    <source>
        <strain evidence="7 8">MAFF 242679</strain>
    </source>
</reference>
<evidence type="ECO:0000256" key="3">
    <source>
        <dbReference type="ARBA" id="ARBA00022692"/>
    </source>
</evidence>